<feature type="region of interest" description="Disordered" evidence="9">
    <location>
        <begin position="1"/>
        <end position="36"/>
    </location>
</feature>
<reference evidence="12" key="1">
    <citation type="submission" date="2018-06" db="EMBL/GenBank/DDBJ databases">
        <authorList>
            <person name="Zhirakovskaya E."/>
        </authorList>
    </citation>
    <scope>NUCLEOTIDE SEQUENCE</scope>
</reference>
<gene>
    <name evidence="12" type="ORF">MNBD_GAMMA11-2731</name>
</gene>
<evidence type="ECO:0000313" key="12">
    <source>
        <dbReference type="EMBL" id="VAW58819.1"/>
    </source>
</evidence>
<dbReference type="InterPro" id="IPR045335">
    <property type="entry name" value="FtsQ_C_sf"/>
</dbReference>
<evidence type="ECO:0000256" key="8">
    <source>
        <dbReference type="ARBA" id="ARBA00023306"/>
    </source>
</evidence>
<keyword evidence="3" id="KW-0997">Cell inner membrane</keyword>
<feature type="domain" description="POTRA" evidence="11">
    <location>
        <begin position="100"/>
        <end position="169"/>
    </location>
</feature>
<dbReference type="PANTHER" id="PTHR35851:SF1">
    <property type="entry name" value="CELL DIVISION PROTEIN FTSQ"/>
    <property type="match status" value="1"/>
</dbReference>
<keyword evidence="5 10" id="KW-0812">Transmembrane</keyword>
<dbReference type="InterPro" id="IPR034746">
    <property type="entry name" value="POTRA"/>
</dbReference>
<evidence type="ECO:0000256" key="10">
    <source>
        <dbReference type="SAM" id="Phobius"/>
    </source>
</evidence>
<dbReference type="InterPro" id="IPR005548">
    <property type="entry name" value="Cell_div_FtsQ/DivIB_C"/>
</dbReference>
<dbReference type="Pfam" id="PF08478">
    <property type="entry name" value="POTRA_1"/>
    <property type="match status" value="1"/>
</dbReference>
<evidence type="ECO:0000256" key="5">
    <source>
        <dbReference type="ARBA" id="ARBA00022692"/>
    </source>
</evidence>
<evidence type="ECO:0000256" key="9">
    <source>
        <dbReference type="SAM" id="MobiDB-lite"/>
    </source>
</evidence>
<organism evidence="12">
    <name type="scientific">hydrothermal vent metagenome</name>
    <dbReference type="NCBI Taxonomy" id="652676"/>
    <lineage>
        <taxon>unclassified sequences</taxon>
        <taxon>metagenomes</taxon>
        <taxon>ecological metagenomes</taxon>
    </lineage>
</organism>
<evidence type="ECO:0000256" key="6">
    <source>
        <dbReference type="ARBA" id="ARBA00022989"/>
    </source>
</evidence>
<proteinExistence type="inferred from homology"/>
<dbReference type="Pfam" id="PF03799">
    <property type="entry name" value="FtsQ_DivIB_C"/>
    <property type="match status" value="1"/>
</dbReference>
<evidence type="ECO:0000256" key="1">
    <source>
        <dbReference type="ARBA" id="ARBA00004370"/>
    </source>
</evidence>
<sequence>MVKKAGSRKGGHRATEKSSLRKNNTRKAKSRRTTDRDNDKKRSVFFIEKFISYSRQSLVLLRALAGSKIFITGLLLAVFAISYMKLREEIELKQWADSFFPVKSIQIEGEFKFLDKTRLQAQVLPVANGGFFTLDLSLIRSRLVEMSWVEDVSVRRQWPDRLLVRVIEKQPVVYWGEKRVMSSKGELFEPESRLKIELPRLLGPQGQHKLMLAELARMQAWLLESGFHIQQMQQDARRSWVLRMTTGLELRLGRKQLHERLHRFVSIYKTHLKNEKREIKHVDMRYTNGFAVAWKEA</sequence>
<dbReference type="Gene3D" id="3.10.20.310">
    <property type="entry name" value="membrane protein fhac"/>
    <property type="match status" value="1"/>
</dbReference>
<keyword evidence="8" id="KW-0131">Cell cycle</keyword>
<feature type="compositionally biased region" description="Basic residues" evidence="9">
    <location>
        <begin position="1"/>
        <end position="12"/>
    </location>
</feature>
<dbReference type="EMBL" id="UOFG01000049">
    <property type="protein sequence ID" value="VAW58819.1"/>
    <property type="molecule type" value="Genomic_DNA"/>
</dbReference>
<keyword evidence="7 10" id="KW-0472">Membrane</keyword>
<keyword evidence="4 12" id="KW-0132">Cell division</keyword>
<feature type="transmembrane region" description="Helical" evidence="10">
    <location>
        <begin position="59"/>
        <end position="84"/>
    </location>
</feature>
<accession>A0A3B0XBD3</accession>
<dbReference type="PROSITE" id="PS51779">
    <property type="entry name" value="POTRA"/>
    <property type="match status" value="1"/>
</dbReference>
<evidence type="ECO:0000256" key="2">
    <source>
        <dbReference type="ARBA" id="ARBA00022475"/>
    </source>
</evidence>
<comment type="subcellular location">
    <subcellularLocation>
        <location evidence="1">Membrane</location>
    </subcellularLocation>
</comment>
<protein>
    <submittedName>
        <fullName evidence="12">Cell division protein FtsQ</fullName>
    </submittedName>
</protein>
<dbReference type="AlphaFoldDB" id="A0A3B0XBD3"/>
<keyword evidence="6 10" id="KW-1133">Transmembrane helix</keyword>
<dbReference type="HAMAP" id="MF_00911">
    <property type="entry name" value="FtsQ_subfam"/>
    <property type="match status" value="1"/>
</dbReference>
<keyword evidence="2" id="KW-1003">Cell membrane</keyword>
<dbReference type="Gene3D" id="3.40.50.11690">
    <property type="entry name" value="Cell division protein FtsQ/DivIB"/>
    <property type="match status" value="1"/>
</dbReference>
<dbReference type="GO" id="GO:0090529">
    <property type="term" value="P:cell septum assembly"/>
    <property type="evidence" value="ECO:0007669"/>
    <property type="project" value="InterPro"/>
</dbReference>
<evidence type="ECO:0000259" key="11">
    <source>
        <dbReference type="PROSITE" id="PS51779"/>
    </source>
</evidence>
<name>A0A3B0XBD3_9ZZZZ</name>
<evidence type="ECO:0000256" key="4">
    <source>
        <dbReference type="ARBA" id="ARBA00022618"/>
    </source>
</evidence>
<dbReference type="InterPro" id="IPR026579">
    <property type="entry name" value="FtsQ"/>
</dbReference>
<dbReference type="GO" id="GO:0016020">
    <property type="term" value="C:membrane"/>
    <property type="evidence" value="ECO:0007669"/>
    <property type="project" value="UniProtKB-SubCell"/>
</dbReference>
<evidence type="ECO:0000256" key="3">
    <source>
        <dbReference type="ARBA" id="ARBA00022519"/>
    </source>
</evidence>
<evidence type="ECO:0000256" key="7">
    <source>
        <dbReference type="ARBA" id="ARBA00023136"/>
    </source>
</evidence>
<dbReference type="PANTHER" id="PTHR35851">
    <property type="entry name" value="CELL DIVISION PROTEIN FTSQ"/>
    <property type="match status" value="1"/>
</dbReference>
<dbReference type="InterPro" id="IPR013685">
    <property type="entry name" value="POTRA_FtsQ_type"/>
</dbReference>